<organism evidence="1 2">
    <name type="scientific">Neiella holothuriorum</name>
    <dbReference type="NCBI Taxonomy" id="2870530"/>
    <lineage>
        <taxon>Bacteria</taxon>
        <taxon>Pseudomonadati</taxon>
        <taxon>Pseudomonadota</taxon>
        <taxon>Gammaproteobacteria</taxon>
        <taxon>Alteromonadales</taxon>
        <taxon>Echinimonadaceae</taxon>
        <taxon>Neiella</taxon>
    </lineage>
</organism>
<evidence type="ECO:0000313" key="2">
    <source>
        <dbReference type="Proteomes" id="UP001166251"/>
    </source>
</evidence>
<evidence type="ECO:0000313" key="1">
    <source>
        <dbReference type="EMBL" id="MBW8191440.1"/>
    </source>
</evidence>
<name>A0ABS7EGJ4_9GAMM</name>
<dbReference type="RefSeq" id="WP_220104122.1">
    <property type="nucleotide sequence ID" value="NZ_JAHZSS010000011.1"/>
</dbReference>
<accession>A0ABS7EGJ4</accession>
<protein>
    <submittedName>
        <fullName evidence="1">Uncharacterized protein</fullName>
    </submittedName>
</protein>
<keyword evidence="2" id="KW-1185">Reference proteome</keyword>
<proteinExistence type="predicted"/>
<dbReference type="Proteomes" id="UP001166251">
    <property type="component" value="Unassembled WGS sequence"/>
</dbReference>
<dbReference type="EMBL" id="JAHZSS010000011">
    <property type="protein sequence ID" value="MBW8191440.1"/>
    <property type="molecule type" value="Genomic_DNA"/>
</dbReference>
<reference evidence="1" key="1">
    <citation type="submission" date="2021-07" db="EMBL/GenBank/DDBJ databases">
        <title>Neiella marina sp. nov., isolated from the intestinal content of sea cucumber Apostichopus japonicus.</title>
        <authorList>
            <person name="Bai X."/>
        </authorList>
    </citation>
    <scope>NUCLEOTIDE SEQUENCE</scope>
    <source>
        <strain evidence="1">126</strain>
    </source>
</reference>
<comment type="caution">
    <text evidence="1">The sequence shown here is derived from an EMBL/GenBank/DDBJ whole genome shotgun (WGS) entry which is preliminary data.</text>
</comment>
<sequence>MATPSLIKLRPSDCDIFVEYSNSATMHCSLNDKLFVQEYLEILSQPIAVTAANQALHRELINMEFSEQLITDLVVLFEIGQYAQLAPSNSISLQKLAWSHECYLAQVHPFRLFVANPKKLKGHLLVAELNSEQSQVAAYWAIEKALVDGHQSFLSRSTELYDRSHFSASEQLLLDAAIAQDIESARHLAFATREMVLLRLARKFAAHPSPIGGLAPREFAQLCRNVQSILMRLTRPSQQSMIKPKRQ</sequence>
<gene>
    <name evidence="1" type="ORF">K0504_10365</name>
</gene>